<gene>
    <name evidence="2" type="ORF">AXF14_02605</name>
</gene>
<reference evidence="3" key="1">
    <citation type="submission" date="2016-02" db="EMBL/GenBank/DDBJ databases">
        <authorList>
            <person name="Holder M.E."/>
            <person name="Ajami N.J."/>
            <person name="Petrosino J.F."/>
        </authorList>
    </citation>
    <scope>NUCLEOTIDE SEQUENCE [LARGE SCALE GENOMIC DNA]</scope>
    <source>
        <strain evidence="3">CCUG 36733</strain>
    </source>
</reference>
<keyword evidence="3" id="KW-1185">Reference proteome</keyword>
<dbReference type="Gene3D" id="3.60.20.10">
    <property type="entry name" value="Glutamine Phosphoribosylpyrophosphate, subunit 1, domain 1"/>
    <property type="match status" value="1"/>
</dbReference>
<evidence type="ECO:0000313" key="3">
    <source>
        <dbReference type="Proteomes" id="UP000065220"/>
    </source>
</evidence>
<dbReference type="OrthoDB" id="9804310at2"/>
<evidence type="ECO:0000313" key="2">
    <source>
        <dbReference type="EMBL" id="AMD86691.1"/>
    </source>
</evidence>
<dbReference type="PROSITE" id="PS51278">
    <property type="entry name" value="GATASE_TYPE_2"/>
    <property type="match status" value="1"/>
</dbReference>
<accession>A0A109W270</accession>
<dbReference type="SUPFAM" id="SSF56235">
    <property type="entry name" value="N-terminal nucleophile aminohydrolases (Ntn hydrolases)"/>
    <property type="match status" value="1"/>
</dbReference>
<dbReference type="RefSeq" id="WP_067940586.1">
    <property type="nucleotide sequence ID" value="NZ_CP014228.1"/>
</dbReference>
<dbReference type="Proteomes" id="UP000065220">
    <property type="component" value="Chromosome"/>
</dbReference>
<dbReference type="InterPro" id="IPR017932">
    <property type="entry name" value="GATase_2_dom"/>
</dbReference>
<dbReference type="STRING" id="111015.AXF14_02605"/>
<dbReference type="EMBL" id="CP014228">
    <property type="protein sequence ID" value="AMD86691.1"/>
    <property type="molecule type" value="Genomic_DNA"/>
</dbReference>
<protein>
    <recommendedName>
        <fullName evidence="1">Glutamine amidotransferase type-2 domain-containing protein</fullName>
    </recommendedName>
</protein>
<dbReference type="PANTHER" id="PTHR42824">
    <property type="entry name" value="GLUTAMINE AMIDOTRANSFERASE"/>
    <property type="match status" value="1"/>
</dbReference>
<proteinExistence type="predicted"/>
<dbReference type="InterPro" id="IPR029055">
    <property type="entry name" value="Ntn_hydrolases_N"/>
</dbReference>
<organism evidence="2 3">
    <name type="scientific">Actinomyces radicidentis</name>
    <dbReference type="NCBI Taxonomy" id="111015"/>
    <lineage>
        <taxon>Bacteria</taxon>
        <taxon>Bacillati</taxon>
        <taxon>Actinomycetota</taxon>
        <taxon>Actinomycetes</taxon>
        <taxon>Actinomycetales</taxon>
        <taxon>Actinomycetaceae</taxon>
        <taxon>Actinomyces</taxon>
    </lineage>
</organism>
<evidence type="ECO:0000259" key="1">
    <source>
        <dbReference type="PROSITE" id="PS51278"/>
    </source>
</evidence>
<dbReference type="Pfam" id="PF13522">
    <property type="entry name" value="GATase_6"/>
    <property type="match status" value="1"/>
</dbReference>
<feature type="domain" description="Glutamine amidotransferase type-2" evidence="1">
    <location>
        <begin position="2"/>
        <end position="283"/>
    </location>
</feature>
<dbReference type="AlphaFoldDB" id="A0A109W270"/>
<sequence>MCRLLAVVSPAPRTPREVLGDAVVDVYRSMSRLHADGWGAAWIEEAGSEGGVPVLRSHRSPSSAADDPAFDERTVSPSRATLFHLRWASTGMDVTGLNAHPFVTDGVAVAHNGLIGPASEVEELLPDDVRDLPRGGTDSERMAALIHHHLRAGADLGEAVALATGALRERFPASSLNMLALSSRTLVVVRASADAVADTDGMRAAGLTDDTAPASHLDGGYFRMGVRRFDDGSIAFSSSGIPRDGFQLLPDETVTAVDLTTLRIDQRPVLPGSAEPATATIPV</sequence>
<dbReference type="KEGG" id="ard:AXF14_02605"/>
<name>A0A109W270_ACTRD</name>
<dbReference type="PANTHER" id="PTHR42824:SF1">
    <property type="entry name" value="GLUTAMINE AMIDOTRANSFERASE YAFJ-RELATED"/>
    <property type="match status" value="1"/>
</dbReference>